<dbReference type="SUPFAM" id="SSF52980">
    <property type="entry name" value="Restriction endonuclease-like"/>
    <property type="match status" value="1"/>
</dbReference>
<proteinExistence type="predicted"/>
<accession>A0ABR8DTQ9</accession>
<dbReference type="EMBL" id="JACJSI010000054">
    <property type="protein sequence ID" value="MBD2532301.1"/>
    <property type="molecule type" value="Genomic_DNA"/>
</dbReference>
<evidence type="ECO:0000313" key="3">
    <source>
        <dbReference type="Proteomes" id="UP000623440"/>
    </source>
</evidence>
<dbReference type="Proteomes" id="UP000623440">
    <property type="component" value="Unassembled WGS sequence"/>
</dbReference>
<dbReference type="GO" id="GO:0004519">
    <property type="term" value="F:endonuclease activity"/>
    <property type="evidence" value="ECO:0007669"/>
    <property type="project" value="UniProtKB-KW"/>
</dbReference>
<organism evidence="2 3">
    <name type="scientific">Nostoc flagelliforme FACHB-838</name>
    <dbReference type="NCBI Taxonomy" id="2692904"/>
    <lineage>
        <taxon>Bacteria</taxon>
        <taxon>Bacillati</taxon>
        <taxon>Cyanobacteriota</taxon>
        <taxon>Cyanophyceae</taxon>
        <taxon>Nostocales</taxon>
        <taxon>Nostocaceae</taxon>
        <taxon>Nostoc</taxon>
    </lineage>
</organism>
<dbReference type="InterPro" id="IPR011335">
    <property type="entry name" value="Restrct_endonuc-II-like"/>
</dbReference>
<reference evidence="2 3" key="1">
    <citation type="journal article" date="2020" name="ISME J.">
        <title>Comparative genomics reveals insights into cyanobacterial evolution and habitat adaptation.</title>
        <authorList>
            <person name="Chen M.Y."/>
            <person name="Teng W.K."/>
            <person name="Zhao L."/>
            <person name="Hu C.X."/>
            <person name="Zhou Y.K."/>
            <person name="Han B.P."/>
            <person name="Song L.R."/>
            <person name="Shu W.S."/>
        </authorList>
    </citation>
    <scope>NUCLEOTIDE SEQUENCE [LARGE SCALE GENOMIC DNA]</scope>
    <source>
        <strain evidence="2 3">FACHB-838</strain>
    </source>
</reference>
<dbReference type="RefSeq" id="WP_190942936.1">
    <property type="nucleotide sequence ID" value="NZ_JACJSI010000054.1"/>
</dbReference>
<dbReference type="PANTHER" id="PTHR34107">
    <property type="entry name" value="SLL0198 PROTEIN-RELATED"/>
    <property type="match status" value="1"/>
</dbReference>
<evidence type="ECO:0000259" key="1">
    <source>
        <dbReference type="Pfam" id="PF05685"/>
    </source>
</evidence>
<keyword evidence="2" id="KW-0255">Endonuclease</keyword>
<protein>
    <submittedName>
        <fullName evidence="2">Uma2 family endonuclease</fullName>
    </submittedName>
</protein>
<keyword evidence="2" id="KW-0378">Hydrolase</keyword>
<dbReference type="Gene3D" id="3.90.1570.10">
    <property type="entry name" value="tt1808, chain A"/>
    <property type="match status" value="1"/>
</dbReference>
<dbReference type="CDD" id="cd06260">
    <property type="entry name" value="DUF820-like"/>
    <property type="match status" value="1"/>
</dbReference>
<dbReference type="PANTHER" id="PTHR34107:SF2">
    <property type="entry name" value="SLL0888 PROTEIN"/>
    <property type="match status" value="1"/>
</dbReference>
<dbReference type="InterPro" id="IPR008538">
    <property type="entry name" value="Uma2"/>
</dbReference>
<sequence length="208" mass="23644">MIQALRKLVTFDEFVAKYPDNTGERYELHDGVIVKMPQPTGDHEEIIVFLVQKFLLEYSRISLRYGIPKTVLVKPLENESAYSPDVLILNLPNLINEPLWKKQSTVSQAESIPLVVEVVSSNWRDDYLKKAADYEAVGIPEYWIVDYAALGGRRFIGNPKQPTVSLYTLIEGEYQVSQFRGSDRIISPTFPELNLTAEQIFQAGAYSV</sequence>
<comment type="caution">
    <text evidence="2">The sequence shown here is derived from an EMBL/GenBank/DDBJ whole genome shotgun (WGS) entry which is preliminary data.</text>
</comment>
<dbReference type="InterPro" id="IPR012296">
    <property type="entry name" value="Nuclease_put_TT1808"/>
</dbReference>
<keyword evidence="3" id="KW-1185">Reference proteome</keyword>
<keyword evidence="2" id="KW-0540">Nuclease</keyword>
<dbReference type="Pfam" id="PF05685">
    <property type="entry name" value="Uma2"/>
    <property type="match status" value="1"/>
</dbReference>
<feature type="domain" description="Putative restriction endonuclease" evidence="1">
    <location>
        <begin position="12"/>
        <end position="197"/>
    </location>
</feature>
<name>A0ABR8DTQ9_9NOSO</name>
<gene>
    <name evidence="2" type="ORF">H6G97_23055</name>
</gene>
<evidence type="ECO:0000313" key="2">
    <source>
        <dbReference type="EMBL" id="MBD2532301.1"/>
    </source>
</evidence>